<accession>A0A0K1EDA0</accession>
<name>A0A0K1EDA0_CHOCO</name>
<dbReference type="EMBL" id="CP012159">
    <property type="protein sequence ID" value="AKT38850.1"/>
    <property type="molecule type" value="Genomic_DNA"/>
</dbReference>
<sequence length="114" mass="12950">MKLRTIKAKKLPKSVKRITILKTLDQPALGGGLGRIEVKRKRKNKKQSKGLTRILERLARGQAKSSAKTAEAYLDRHRSSNKKRRDGWLRDLSYNLLRARRKGGKAFKLSDALG</sequence>
<dbReference type="Pfam" id="PF19831">
    <property type="entry name" value="DUF6312"/>
    <property type="match status" value="1"/>
</dbReference>
<gene>
    <name evidence="2" type="ORF">CMC5_029960</name>
</gene>
<evidence type="ECO:0000313" key="2">
    <source>
        <dbReference type="EMBL" id="AKT38850.1"/>
    </source>
</evidence>
<evidence type="ECO:0000313" key="3">
    <source>
        <dbReference type="Proteomes" id="UP000067626"/>
    </source>
</evidence>
<dbReference type="OrthoDB" id="5518037at2"/>
<dbReference type="KEGG" id="ccro:CMC5_029960"/>
<proteinExistence type="predicted"/>
<protein>
    <submittedName>
        <fullName evidence="2">Uncharacterized protein</fullName>
    </submittedName>
</protein>
<evidence type="ECO:0000256" key="1">
    <source>
        <dbReference type="SAM" id="MobiDB-lite"/>
    </source>
</evidence>
<dbReference type="InterPro" id="IPR046279">
    <property type="entry name" value="DUF6312"/>
</dbReference>
<feature type="region of interest" description="Disordered" evidence="1">
    <location>
        <begin position="62"/>
        <end position="85"/>
    </location>
</feature>
<keyword evidence="3" id="KW-1185">Reference proteome</keyword>
<dbReference type="Proteomes" id="UP000067626">
    <property type="component" value="Chromosome"/>
</dbReference>
<organism evidence="2 3">
    <name type="scientific">Chondromyces crocatus</name>
    <dbReference type="NCBI Taxonomy" id="52"/>
    <lineage>
        <taxon>Bacteria</taxon>
        <taxon>Pseudomonadati</taxon>
        <taxon>Myxococcota</taxon>
        <taxon>Polyangia</taxon>
        <taxon>Polyangiales</taxon>
        <taxon>Polyangiaceae</taxon>
        <taxon>Chondromyces</taxon>
    </lineage>
</organism>
<dbReference type="AlphaFoldDB" id="A0A0K1EDA0"/>
<reference evidence="2 3" key="1">
    <citation type="submission" date="2015-07" db="EMBL/GenBank/DDBJ databases">
        <title>Genome analysis of myxobacterium Chondromyces crocatus Cm c5 reveals a high potential for natural compound synthesis and the genetic basis for the loss of fruiting body formation.</title>
        <authorList>
            <person name="Zaburannyi N."/>
            <person name="Bunk B."/>
            <person name="Maier J."/>
            <person name="Overmann J."/>
            <person name="Mueller R."/>
        </authorList>
    </citation>
    <scope>NUCLEOTIDE SEQUENCE [LARGE SCALE GENOMIC DNA]</scope>
    <source>
        <strain evidence="2 3">Cm c5</strain>
    </source>
</reference>
<dbReference type="RefSeq" id="WP_050431030.1">
    <property type="nucleotide sequence ID" value="NZ_CP012159.1"/>
</dbReference>